<sequence length="707" mass="79098">MANRTFKFIVLLFTTVLFATSVCYSTNPITKAKFQSYNYPNMYIRHANFDARIDENVTPEMDSQWELVPGLANSGDGYVSIQSVNYPGYYLRHSNYDLSLEKNDGTSLFAESATFKIVPGLADPSYISFQSYNFPTRYIRHYNYLLRLDEIVTELDRQDATFKIISEDTQPPAPTLIGDVNADGKIDSTDLTLLKRYLLRSATLTEEKILNADTDGNGTVNSTDLNYLKKYILRVISVFPAEGNKPPTPTPTKTPVATPSPTQPLFTPSFKDVTVHDPSVIKTNGTYYVIGSHLAFAKTNDLIQWQQINSSVYTGNPLIPNVFDELKEAFEWAKTDTMWAGDIIQLRDGKYYMYYCMCKGDSPLSALGVARADKVEGPYKNLGILLRSGAGKGEDGTNYNATIHPNAVDPHTFFDKNGDLWMVYGSYSGGIYILKMNPSTGKQYPGQGYGKKLLGANHSRIEGPYIQYSPDTGYYYLFLSFGGLTADGGYNIRVARSQNPDGPYYDAEGNNMINCRGPAGSFFDDRAIEPYGVKLMGNFRFVDSGIGYVSPGHNSTYYDEESGKYFIIFHTRFPGKGEMHQVRVHQMFINEDGWPVIAPHRYAGETIRRYSPEEVAGTYAYINHGRDISANIKNSVRISLNKDGTVSGNGVNGRWELSGEHYIRLTVNGTNYTGVVLQQWDDGLKKYVMTFSAISRNGNVTIWGSQL</sequence>
<evidence type="ECO:0000313" key="10">
    <source>
        <dbReference type="Proteomes" id="UP000223596"/>
    </source>
</evidence>
<dbReference type="InterPro" id="IPR023296">
    <property type="entry name" value="Glyco_hydro_beta-prop_sf"/>
</dbReference>
<dbReference type="InterPro" id="IPR036439">
    <property type="entry name" value="Dockerin_dom_sf"/>
</dbReference>
<name>A0AB36TK51_ACETH</name>
<reference evidence="9 10" key="1">
    <citation type="submission" date="2017-09" db="EMBL/GenBank/DDBJ databases">
        <title>Evaluation of Pacific Biosciences Sequencing Technology to Finishing C. thermocellum Genome Sequences.</title>
        <authorList>
            <person name="Brown S."/>
        </authorList>
    </citation>
    <scope>NUCLEOTIDE SEQUENCE [LARGE SCALE GENOMIC DNA]</scope>
    <source>
        <strain evidence="9 10">AD2</strain>
    </source>
</reference>
<evidence type="ECO:0000256" key="1">
    <source>
        <dbReference type="ARBA" id="ARBA00004834"/>
    </source>
</evidence>
<dbReference type="Pfam" id="PF04616">
    <property type="entry name" value="Glyco_hydro_43"/>
    <property type="match status" value="1"/>
</dbReference>
<dbReference type="InterPro" id="IPR036195">
    <property type="entry name" value="AbfB_ABD_sf"/>
</dbReference>
<keyword evidence="7" id="KW-0732">Signal</keyword>
<dbReference type="SUPFAM" id="SSF63446">
    <property type="entry name" value="Type I dockerin domain"/>
    <property type="match status" value="1"/>
</dbReference>
<proteinExistence type="inferred from homology"/>
<feature type="site" description="Important for catalytic activity, responsible for pKa modulation of the active site Glu and correct orientation of both the proton donor and substrate" evidence="6">
    <location>
        <position position="409"/>
    </location>
</feature>
<dbReference type="Pfam" id="PF05270">
    <property type="entry name" value="AbfB"/>
    <property type="match status" value="1"/>
</dbReference>
<dbReference type="PANTHER" id="PTHR43301">
    <property type="entry name" value="ARABINAN ENDO-1,5-ALPHA-L-ARABINOSIDASE"/>
    <property type="match status" value="1"/>
</dbReference>
<dbReference type="GO" id="GO:0046556">
    <property type="term" value="F:alpha-L-arabinofuranosidase activity"/>
    <property type="evidence" value="ECO:0007669"/>
    <property type="project" value="InterPro"/>
</dbReference>
<comment type="similarity">
    <text evidence="2">Belongs to the glycosyl hydrolase 43 family.</text>
</comment>
<dbReference type="PROSITE" id="PS00448">
    <property type="entry name" value="CLOS_CELLULOSOME_RPT"/>
    <property type="match status" value="1"/>
</dbReference>
<dbReference type="CDD" id="cd14256">
    <property type="entry name" value="Dockerin_I"/>
    <property type="match status" value="1"/>
</dbReference>
<accession>A0AB36TK51</accession>
<dbReference type="GO" id="GO:0046373">
    <property type="term" value="P:L-arabinose metabolic process"/>
    <property type="evidence" value="ECO:0007669"/>
    <property type="project" value="InterPro"/>
</dbReference>
<dbReference type="Proteomes" id="UP000223596">
    <property type="component" value="Unassembled WGS sequence"/>
</dbReference>
<evidence type="ECO:0000256" key="4">
    <source>
        <dbReference type="ARBA" id="ARBA00023295"/>
    </source>
</evidence>
<dbReference type="Pfam" id="PF16369">
    <property type="entry name" value="GH43_C"/>
    <property type="match status" value="1"/>
</dbReference>
<dbReference type="CDD" id="cd18832">
    <property type="entry name" value="GH43_GsAbnA-like"/>
    <property type="match status" value="1"/>
</dbReference>
<dbReference type="InterPro" id="IPR002105">
    <property type="entry name" value="Dockerin_1_rpt"/>
</dbReference>
<dbReference type="SUPFAM" id="SSF110221">
    <property type="entry name" value="AbfB domain"/>
    <property type="match status" value="1"/>
</dbReference>
<dbReference type="InterPro" id="IPR016134">
    <property type="entry name" value="Dockerin_dom"/>
</dbReference>
<dbReference type="GeneID" id="35805127"/>
<organism evidence="9 10">
    <name type="scientific">Acetivibrio thermocellus AD2</name>
    <dbReference type="NCBI Taxonomy" id="1138384"/>
    <lineage>
        <taxon>Bacteria</taxon>
        <taxon>Bacillati</taxon>
        <taxon>Bacillota</taxon>
        <taxon>Clostridia</taxon>
        <taxon>Eubacteriales</taxon>
        <taxon>Oscillospiraceae</taxon>
        <taxon>Acetivibrio</taxon>
    </lineage>
</organism>
<feature type="chain" id="PRO_5044296694" evidence="7">
    <location>
        <begin position="20"/>
        <end position="707"/>
    </location>
</feature>
<dbReference type="InterPro" id="IPR032291">
    <property type="entry name" value="Abn2_C"/>
</dbReference>
<protein>
    <submittedName>
        <fullName evidence="9">Arabinan endo-1,5-alpha-L-arabinosidase</fullName>
    </submittedName>
</protein>
<evidence type="ECO:0000256" key="5">
    <source>
        <dbReference type="PIRSR" id="PIRSR606710-1"/>
    </source>
</evidence>
<keyword evidence="3" id="KW-0378">Hydrolase</keyword>
<evidence type="ECO:0000256" key="7">
    <source>
        <dbReference type="SAM" id="SignalP"/>
    </source>
</evidence>
<dbReference type="InterPro" id="IPR018247">
    <property type="entry name" value="EF_Hand_1_Ca_BS"/>
</dbReference>
<comment type="caution">
    <text evidence="9">The sequence shown here is derived from an EMBL/GenBank/DDBJ whole genome shotgun (WGS) entry which is preliminary data.</text>
</comment>
<dbReference type="PROSITE" id="PS00018">
    <property type="entry name" value="EF_HAND_1"/>
    <property type="match status" value="2"/>
</dbReference>
<dbReference type="RefSeq" id="WP_003511909.1">
    <property type="nucleotide sequence ID" value="NZ_CP013828.1"/>
</dbReference>
<dbReference type="SUPFAM" id="SSF75005">
    <property type="entry name" value="Arabinanase/levansucrase/invertase"/>
    <property type="match status" value="1"/>
</dbReference>
<evidence type="ECO:0000256" key="6">
    <source>
        <dbReference type="PIRSR" id="PIRSR606710-2"/>
    </source>
</evidence>
<dbReference type="PANTHER" id="PTHR43301:SF3">
    <property type="entry name" value="ARABINAN ENDO-1,5-ALPHA-L-ARABINOSIDASE A-RELATED"/>
    <property type="match status" value="1"/>
</dbReference>
<dbReference type="Gene3D" id="1.10.1330.10">
    <property type="entry name" value="Dockerin domain"/>
    <property type="match status" value="1"/>
</dbReference>
<dbReference type="InterPro" id="IPR007934">
    <property type="entry name" value="AbfB_ABD"/>
</dbReference>
<dbReference type="Gene3D" id="2.40.128.10">
    <property type="match status" value="1"/>
</dbReference>
<feature type="active site" description="Proton acceptor" evidence="5">
    <location>
        <position position="277"/>
    </location>
</feature>
<dbReference type="InterPro" id="IPR050727">
    <property type="entry name" value="GH43_arabinanases"/>
</dbReference>
<dbReference type="Gene3D" id="2.80.10.50">
    <property type="match status" value="1"/>
</dbReference>
<evidence type="ECO:0000256" key="3">
    <source>
        <dbReference type="ARBA" id="ARBA00022801"/>
    </source>
</evidence>
<feature type="domain" description="Dockerin" evidence="8">
    <location>
        <begin position="173"/>
        <end position="241"/>
    </location>
</feature>
<keyword evidence="4" id="KW-0326">Glycosidase</keyword>
<gene>
    <name evidence="9" type="ORF">M972_112321</name>
</gene>
<evidence type="ECO:0000259" key="8">
    <source>
        <dbReference type="PROSITE" id="PS51766"/>
    </source>
</evidence>
<evidence type="ECO:0000256" key="2">
    <source>
        <dbReference type="ARBA" id="ARBA00009865"/>
    </source>
</evidence>
<feature type="signal peptide" evidence="7">
    <location>
        <begin position="1"/>
        <end position="19"/>
    </location>
</feature>
<dbReference type="InterPro" id="IPR006710">
    <property type="entry name" value="Glyco_hydro_43"/>
</dbReference>
<feature type="active site" description="Proton donor" evidence="5">
    <location>
        <position position="462"/>
    </location>
</feature>
<dbReference type="Gene3D" id="2.115.10.20">
    <property type="entry name" value="Glycosyl hydrolase domain, family 43"/>
    <property type="match status" value="1"/>
</dbReference>
<comment type="pathway">
    <text evidence="1">Glycan metabolism; L-arabinan degradation.</text>
</comment>
<dbReference type="CDD" id="cd23399">
    <property type="entry name" value="beta-trefoil_ABD_ABFB"/>
    <property type="match status" value="1"/>
</dbReference>
<evidence type="ECO:0000313" key="9">
    <source>
        <dbReference type="EMBL" id="PFH03510.1"/>
    </source>
</evidence>
<dbReference type="EMBL" id="PDBW01000001">
    <property type="protein sequence ID" value="PFH03510.1"/>
    <property type="molecule type" value="Genomic_DNA"/>
</dbReference>
<dbReference type="SMR" id="A0AB36TK51"/>
<dbReference type="GO" id="GO:0000272">
    <property type="term" value="P:polysaccharide catabolic process"/>
    <property type="evidence" value="ECO:0007669"/>
    <property type="project" value="InterPro"/>
</dbReference>
<dbReference type="PROSITE" id="PS51766">
    <property type="entry name" value="DOCKERIN"/>
    <property type="match status" value="1"/>
</dbReference>
<dbReference type="AlphaFoldDB" id="A0AB36TK51"/>
<dbReference type="Pfam" id="PF00404">
    <property type="entry name" value="Dockerin_1"/>
    <property type="match status" value="1"/>
</dbReference>